<dbReference type="AlphaFoldDB" id="A0AAX3N0J3"/>
<comment type="subcellular location">
    <subcellularLocation>
        <location evidence="1">Cell membrane</location>
        <topology evidence="1">Multi-pass membrane protein</topology>
    </subcellularLocation>
</comment>
<name>A0AAX3N0J3_9BACL</name>
<dbReference type="NCBIfam" id="TIGR02737">
    <property type="entry name" value="caa3_CtaG"/>
    <property type="match status" value="1"/>
</dbReference>
<feature type="transmembrane region" description="Helical" evidence="6">
    <location>
        <begin position="12"/>
        <end position="31"/>
    </location>
</feature>
<dbReference type="EMBL" id="CP118101">
    <property type="protein sequence ID" value="WDH83097.1"/>
    <property type="molecule type" value="Genomic_DNA"/>
</dbReference>
<keyword evidence="4 6" id="KW-1133">Transmembrane helix</keyword>
<protein>
    <submittedName>
        <fullName evidence="7">Cytochrome c oxidase assembly factor CtaG</fullName>
    </submittedName>
</protein>
<gene>
    <name evidence="7" type="primary">ctaG</name>
    <name evidence="7" type="ORF">PUW23_02300</name>
</gene>
<feature type="transmembrane region" description="Helical" evidence="6">
    <location>
        <begin position="259"/>
        <end position="278"/>
    </location>
</feature>
<keyword evidence="2" id="KW-1003">Cell membrane</keyword>
<feature type="transmembrane region" description="Helical" evidence="6">
    <location>
        <begin position="185"/>
        <end position="205"/>
    </location>
</feature>
<feature type="transmembrane region" description="Helical" evidence="6">
    <location>
        <begin position="114"/>
        <end position="137"/>
    </location>
</feature>
<sequence length="302" mass="34496">MLGLQYFSFNDLWSPLFLAFMIMMTALYFVVIGPVAEKARGSEKATTRQKVMFLCGMFILYMAQGGPISLFGHTMFTFHMLSMALSYIAAPPLIMRGIPAWVWRKVLDYRPVRWFSFLAHPIVAALLFNGLFSFYHIPVIHDYVMLNFTVHRLYYIVLFITAMLMWGSLVHPIPERDRGSGLHKIGYIFLNMVLLTPACGLIIFASESIYETYSNPNAWVAAMGYCVSPETQLRLQGLGGPSFFNFLSTAQQDQQVGGIVMKMIQELIFGVMLAYVFFQWYRKESQEDDENIPLQVSGRTEA</sequence>
<organism evidence="7 8">
    <name type="scientific">Paenibacillus urinalis</name>
    <dbReference type="NCBI Taxonomy" id="521520"/>
    <lineage>
        <taxon>Bacteria</taxon>
        <taxon>Bacillati</taxon>
        <taxon>Bacillota</taxon>
        <taxon>Bacilli</taxon>
        <taxon>Bacillales</taxon>
        <taxon>Paenibacillaceae</taxon>
        <taxon>Paenibacillus</taxon>
    </lineage>
</organism>
<evidence type="ECO:0000256" key="5">
    <source>
        <dbReference type="ARBA" id="ARBA00023136"/>
    </source>
</evidence>
<evidence type="ECO:0000256" key="6">
    <source>
        <dbReference type="SAM" id="Phobius"/>
    </source>
</evidence>
<evidence type="ECO:0000313" key="7">
    <source>
        <dbReference type="EMBL" id="WDH83097.1"/>
    </source>
</evidence>
<evidence type="ECO:0000256" key="1">
    <source>
        <dbReference type="ARBA" id="ARBA00004651"/>
    </source>
</evidence>
<feature type="transmembrane region" description="Helical" evidence="6">
    <location>
        <begin position="51"/>
        <end position="70"/>
    </location>
</feature>
<evidence type="ECO:0000313" key="8">
    <source>
        <dbReference type="Proteomes" id="UP001220962"/>
    </source>
</evidence>
<dbReference type="GO" id="GO:0005886">
    <property type="term" value="C:plasma membrane"/>
    <property type="evidence" value="ECO:0007669"/>
    <property type="project" value="UniProtKB-SubCell"/>
</dbReference>
<dbReference type="RefSeq" id="WP_274359323.1">
    <property type="nucleotide sequence ID" value="NZ_CP118101.1"/>
</dbReference>
<dbReference type="InterPro" id="IPR019108">
    <property type="entry name" value="Caa3_assmbl_CtaG-rel"/>
</dbReference>
<accession>A0AAX3N0J3</accession>
<evidence type="ECO:0000256" key="4">
    <source>
        <dbReference type="ARBA" id="ARBA00022989"/>
    </source>
</evidence>
<keyword evidence="3 6" id="KW-0812">Transmembrane</keyword>
<feature type="transmembrane region" description="Helical" evidence="6">
    <location>
        <begin position="76"/>
        <end position="94"/>
    </location>
</feature>
<feature type="transmembrane region" description="Helical" evidence="6">
    <location>
        <begin position="153"/>
        <end position="173"/>
    </location>
</feature>
<dbReference type="Proteomes" id="UP001220962">
    <property type="component" value="Chromosome"/>
</dbReference>
<dbReference type="InterPro" id="IPR014108">
    <property type="entry name" value="Caa3-assmbl_CtaG"/>
</dbReference>
<evidence type="ECO:0000256" key="3">
    <source>
        <dbReference type="ARBA" id="ARBA00022692"/>
    </source>
</evidence>
<evidence type="ECO:0000256" key="2">
    <source>
        <dbReference type="ARBA" id="ARBA00022475"/>
    </source>
</evidence>
<dbReference type="Pfam" id="PF09678">
    <property type="entry name" value="Caa3_CtaG"/>
    <property type="match status" value="1"/>
</dbReference>
<keyword evidence="5 6" id="KW-0472">Membrane</keyword>
<proteinExistence type="predicted"/>
<reference evidence="7" key="1">
    <citation type="submission" date="2023-02" db="EMBL/GenBank/DDBJ databases">
        <title>Pathogen: clinical or host-associated sample.</title>
        <authorList>
            <person name="Hergert J."/>
            <person name="Casey R."/>
            <person name="Wagner J."/>
            <person name="Young E.L."/>
            <person name="Oakeson K.F."/>
        </authorList>
    </citation>
    <scope>NUCLEOTIDE SEQUENCE</scope>
    <source>
        <strain evidence="7">2022CK-00830</strain>
    </source>
</reference>